<feature type="transmembrane region" description="Helical" evidence="1">
    <location>
        <begin position="6"/>
        <end position="32"/>
    </location>
</feature>
<dbReference type="KEGG" id="cyj:Cyan7822_2126"/>
<keyword evidence="3" id="KW-1185">Reference proteome</keyword>
<reference evidence="3" key="1">
    <citation type="journal article" date="2011" name="MBio">
        <title>Novel metabolic attributes of the genus Cyanothece, comprising a group of unicellular nitrogen-fixing Cyanobacteria.</title>
        <authorList>
            <person name="Bandyopadhyay A."/>
            <person name="Elvitigala T."/>
            <person name="Welsh E."/>
            <person name="Stockel J."/>
            <person name="Liberton M."/>
            <person name="Min H."/>
            <person name="Sherman L.A."/>
            <person name="Pakrasi H.B."/>
        </authorList>
    </citation>
    <scope>NUCLEOTIDE SEQUENCE [LARGE SCALE GENOMIC DNA]</scope>
    <source>
        <strain evidence="3">PCC 7822</strain>
    </source>
</reference>
<evidence type="ECO:0000256" key="1">
    <source>
        <dbReference type="SAM" id="Phobius"/>
    </source>
</evidence>
<evidence type="ECO:0000313" key="2">
    <source>
        <dbReference type="EMBL" id="ADN14106.1"/>
    </source>
</evidence>
<feature type="transmembrane region" description="Helical" evidence="1">
    <location>
        <begin position="53"/>
        <end position="76"/>
    </location>
</feature>
<dbReference type="EMBL" id="CP002198">
    <property type="protein sequence ID" value="ADN14106.1"/>
    <property type="molecule type" value="Genomic_DNA"/>
</dbReference>
<proteinExistence type="predicted"/>
<dbReference type="eggNOG" id="ENOG5032VGA">
    <property type="taxonomic scope" value="Bacteria"/>
</dbReference>
<keyword evidence="1" id="KW-1133">Transmembrane helix</keyword>
<keyword evidence="1" id="KW-0472">Membrane</keyword>
<evidence type="ECO:0000313" key="3">
    <source>
        <dbReference type="Proteomes" id="UP000008206"/>
    </source>
</evidence>
<feature type="transmembrane region" description="Helical" evidence="1">
    <location>
        <begin position="82"/>
        <end position="100"/>
    </location>
</feature>
<dbReference type="AlphaFoldDB" id="E0UDB5"/>
<protein>
    <submittedName>
        <fullName evidence="2">Uncharacterized protein</fullName>
    </submittedName>
</protein>
<accession>E0UDB5</accession>
<dbReference type="STRING" id="497965.Cyan7822_2126"/>
<dbReference type="HOGENOM" id="CLU_119855_0_0_3"/>
<sequence>MNNRPVGVIILAVLNLVGGIWGIIFNLILFLLGGLLLTGGVVSGNAQITGGGAVLLVTTAVSWFISVLAIGVSYGLFTLKDWAYGVTYIIQIVNILINVIRFFQSGGFFEMTGALVNVAIAVFIIYYLNQPNVKNAFGKA</sequence>
<feature type="transmembrane region" description="Helical" evidence="1">
    <location>
        <begin position="107"/>
        <end position="128"/>
    </location>
</feature>
<dbReference type="OrthoDB" id="582603at2"/>
<name>E0UDB5_GLOV7</name>
<gene>
    <name evidence="2" type="ordered locus">Cyan7822_2126</name>
</gene>
<organism evidence="2 3">
    <name type="scientific">Gloeothece verrucosa (strain PCC 7822)</name>
    <name type="common">Cyanothece sp. (strain PCC 7822)</name>
    <dbReference type="NCBI Taxonomy" id="497965"/>
    <lineage>
        <taxon>Bacteria</taxon>
        <taxon>Bacillati</taxon>
        <taxon>Cyanobacteriota</taxon>
        <taxon>Cyanophyceae</taxon>
        <taxon>Oscillatoriophycideae</taxon>
        <taxon>Chroococcales</taxon>
        <taxon>Aphanothecaceae</taxon>
        <taxon>Gloeothece</taxon>
        <taxon>Gloeothece verrucosa</taxon>
    </lineage>
</organism>
<keyword evidence="1" id="KW-0812">Transmembrane</keyword>
<dbReference type="RefSeq" id="WP_013322212.1">
    <property type="nucleotide sequence ID" value="NC_014501.1"/>
</dbReference>
<dbReference type="Proteomes" id="UP000008206">
    <property type="component" value="Chromosome"/>
</dbReference>